<evidence type="ECO:0000256" key="3">
    <source>
        <dbReference type="SAM" id="SignalP"/>
    </source>
</evidence>
<dbReference type="InterPro" id="IPR012341">
    <property type="entry name" value="6hp_glycosidase-like_sf"/>
</dbReference>
<organism evidence="4 5">
    <name type="scientific">Cryptococcus amylolentus CBS 6039</name>
    <dbReference type="NCBI Taxonomy" id="1295533"/>
    <lineage>
        <taxon>Eukaryota</taxon>
        <taxon>Fungi</taxon>
        <taxon>Dikarya</taxon>
        <taxon>Basidiomycota</taxon>
        <taxon>Agaricomycotina</taxon>
        <taxon>Tremellomycetes</taxon>
        <taxon>Tremellales</taxon>
        <taxon>Cryptococcaceae</taxon>
        <taxon>Cryptococcus</taxon>
    </lineage>
</organism>
<evidence type="ECO:0000256" key="2">
    <source>
        <dbReference type="SAM" id="MobiDB-lite"/>
    </source>
</evidence>
<keyword evidence="3" id="KW-0732">Signal</keyword>
<protein>
    <recommendedName>
        <fullName evidence="6">Six-hairpin glycosidase</fullName>
    </recommendedName>
</protein>
<accession>A0A1E3HAB8</accession>
<feature type="signal peptide" evidence="3">
    <location>
        <begin position="1"/>
        <end position="20"/>
    </location>
</feature>
<dbReference type="RefSeq" id="XP_018989204.1">
    <property type="nucleotide sequence ID" value="XM_019142633.1"/>
</dbReference>
<gene>
    <name evidence="4" type="ORF">L202_07841</name>
</gene>
<dbReference type="GO" id="GO:0005975">
    <property type="term" value="P:carbohydrate metabolic process"/>
    <property type="evidence" value="ECO:0007669"/>
    <property type="project" value="InterPro"/>
</dbReference>
<dbReference type="AlphaFoldDB" id="A0A1E3HAB8"/>
<dbReference type="OrthoDB" id="4138492at2759"/>
<dbReference type="PANTHER" id="PTHR41814:SF1">
    <property type="entry name" value="CELLULASE"/>
    <property type="match status" value="1"/>
</dbReference>
<comment type="caution">
    <text evidence="4">The sequence shown here is derived from an EMBL/GenBank/DDBJ whole genome shotgun (WGS) entry which is preliminary data.</text>
</comment>
<feature type="region of interest" description="Disordered" evidence="2">
    <location>
        <begin position="24"/>
        <end position="48"/>
    </location>
</feature>
<feature type="compositionally biased region" description="Polar residues" evidence="2">
    <location>
        <begin position="38"/>
        <end position="48"/>
    </location>
</feature>
<name>A0A1E3HAB8_9TREE</name>
<feature type="chain" id="PRO_5009129065" description="Six-hairpin glycosidase" evidence="3">
    <location>
        <begin position="21"/>
        <end position="497"/>
    </location>
</feature>
<keyword evidence="1" id="KW-0378">Hydrolase</keyword>
<dbReference type="PANTHER" id="PTHR41814">
    <property type="entry name" value="EXPRESSED PROTEIN"/>
    <property type="match status" value="1"/>
</dbReference>
<dbReference type="InterPro" id="IPR010905">
    <property type="entry name" value="Glyco_hydro_88"/>
</dbReference>
<dbReference type="InterPro" id="IPR008928">
    <property type="entry name" value="6-hairpin_glycosidase_sf"/>
</dbReference>
<keyword evidence="5" id="KW-1185">Reference proteome</keyword>
<feature type="region of interest" description="Disordered" evidence="2">
    <location>
        <begin position="62"/>
        <end position="83"/>
    </location>
</feature>
<dbReference type="GO" id="GO:0016787">
    <property type="term" value="F:hydrolase activity"/>
    <property type="evidence" value="ECO:0007669"/>
    <property type="project" value="UniProtKB-KW"/>
</dbReference>
<evidence type="ECO:0000313" key="5">
    <source>
        <dbReference type="Proteomes" id="UP000094065"/>
    </source>
</evidence>
<dbReference type="Pfam" id="PF07470">
    <property type="entry name" value="Glyco_hydro_88"/>
    <property type="match status" value="1"/>
</dbReference>
<evidence type="ECO:0000256" key="1">
    <source>
        <dbReference type="ARBA" id="ARBA00022801"/>
    </source>
</evidence>
<proteinExistence type="predicted"/>
<dbReference type="Gene3D" id="1.50.10.10">
    <property type="match status" value="1"/>
</dbReference>
<dbReference type="Proteomes" id="UP000094065">
    <property type="component" value="Unassembled WGS sequence"/>
</dbReference>
<sequence length="497" mass="52874">MRTFLVSALLPALFLSAATAHPHGLPQAAQHEKRQDDASPSSATSGSVPTGVALGVSLGLDDSSSTVTTSATSTTSSSDAVTTSYTPVSSLSFASVTAAPAITASSYTTLTNKISDVLSRSNEIAVHSWELGTLINTLLEVYNPGLMPFGWDSGAVNDEEVPWNALEIARDTISHYDWTGAPNATTGQDISLYLDNSTTPQSHHSQALIGGDGALGDPVSLVPAVWLLAEYAQKDEVKSKLQLRDADDYAWAVGNQLDYLFNGPTSSNGTISQREASFELWADMGYMVSPSLAYLGLTTNSSNFLTKSLEQFTLESSALLETIHGVYLHILNGDASLWATGNGWMAYGLMRDLASVSSAGLDSAVGDYATNTKNTISGVFQGLFSQLDDDSLIPNYMHQSNATLAVGDTSGTALTVAAYYRFLKLAPELTNDNLTTLAEQAFDGVVAKIDDDGWVTHAVDPEGTYGWVVYPDDLTLHSPEAQAFAALMWKARTDYGQ</sequence>
<dbReference type="EMBL" id="AWGJ01000013">
    <property type="protein sequence ID" value="ODN73292.1"/>
    <property type="molecule type" value="Genomic_DNA"/>
</dbReference>
<evidence type="ECO:0000313" key="4">
    <source>
        <dbReference type="EMBL" id="ODN73292.1"/>
    </source>
</evidence>
<dbReference type="SUPFAM" id="SSF48208">
    <property type="entry name" value="Six-hairpin glycosidases"/>
    <property type="match status" value="1"/>
</dbReference>
<reference evidence="4 5" key="1">
    <citation type="submission" date="2016-06" db="EMBL/GenBank/DDBJ databases">
        <title>Evolution of pathogenesis and genome organization in the Tremellales.</title>
        <authorList>
            <person name="Cuomo C."/>
            <person name="Litvintseva A."/>
            <person name="Heitman J."/>
            <person name="Chen Y."/>
            <person name="Sun S."/>
            <person name="Springer D."/>
            <person name="Dromer F."/>
            <person name="Young S."/>
            <person name="Zeng Q."/>
            <person name="Chapman S."/>
            <person name="Gujja S."/>
            <person name="Saif S."/>
            <person name="Birren B."/>
        </authorList>
    </citation>
    <scope>NUCLEOTIDE SEQUENCE [LARGE SCALE GENOMIC DNA]</scope>
    <source>
        <strain evidence="4 5">CBS 6039</strain>
    </source>
</reference>
<dbReference type="GeneID" id="30159150"/>
<evidence type="ECO:0008006" key="6">
    <source>
        <dbReference type="Google" id="ProtNLM"/>
    </source>
</evidence>